<evidence type="ECO:0000313" key="1">
    <source>
        <dbReference type="EMBL" id="SAK81408.1"/>
    </source>
</evidence>
<protein>
    <recommendedName>
        <fullName evidence="3">Periplasmic protein</fullName>
    </recommendedName>
</protein>
<evidence type="ECO:0008006" key="3">
    <source>
        <dbReference type="Google" id="ProtNLM"/>
    </source>
</evidence>
<comment type="caution">
    <text evidence="1">The sequence shown here is derived from an EMBL/GenBank/DDBJ whole genome shotgun (WGS) entry which is preliminary data.</text>
</comment>
<reference evidence="1" key="1">
    <citation type="submission" date="2016-01" db="EMBL/GenBank/DDBJ databases">
        <authorList>
            <person name="Peeters C."/>
        </authorList>
    </citation>
    <scope>NUCLEOTIDE SEQUENCE [LARGE SCALE GENOMIC DNA]</scope>
    <source>
        <strain evidence="1">LMG 29325</strain>
    </source>
</reference>
<gene>
    <name evidence="1" type="ORF">AWB82_05379</name>
</gene>
<organism evidence="1 2">
    <name type="scientific">Caballeronia glebae</name>
    <dbReference type="NCBI Taxonomy" id="1777143"/>
    <lineage>
        <taxon>Bacteria</taxon>
        <taxon>Pseudomonadati</taxon>
        <taxon>Pseudomonadota</taxon>
        <taxon>Betaproteobacteria</taxon>
        <taxon>Burkholderiales</taxon>
        <taxon>Burkholderiaceae</taxon>
        <taxon>Caballeronia</taxon>
    </lineage>
</organism>
<dbReference type="Proteomes" id="UP000054596">
    <property type="component" value="Unassembled WGS sequence"/>
</dbReference>
<dbReference type="OrthoDB" id="8926381at2"/>
<proteinExistence type="predicted"/>
<dbReference type="EMBL" id="FCOJ02000049">
    <property type="protein sequence ID" value="SAK81408.1"/>
    <property type="molecule type" value="Genomic_DNA"/>
</dbReference>
<keyword evidence="2" id="KW-1185">Reference proteome</keyword>
<dbReference type="InterPro" id="IPR036692">
    <property type="entry name" value="Shew3726-like_sf"/>
</dbReference>
<dbReference type="AlphaFoldDB" id="A0A158CGA4"/>
<accession>A0A158CGA4</accession>
<sequence length="86" mass="9283">MNILFPHVDSVYVGEGLLYFDAIVDGVTVNCVLTEHALSAATGVDQIMSRREAFAFGQPAIMEIVARRATDSAVGPIVITRAEFRA</sequence>
<evidence type="ECO:0000313" key="2">
    <source>
        <dbReference type="Proteomes" id="UP000054596"/>
    </source>
</evidence>
<dbReference type="SUPFAM" id="SSF160272">
    <property type="entry name" value="Shew3726-like"/>
    <property type="match status" value="1"/>
</dbReference>
<name>A0A158CGA4_9BURK</name>